<dbReference type="PANTHER" id="PTHR33332">
    <property type="entry name" value="REVERSE TRANSCRIPTASE DOMAIN-CONTAINING PROTEIN"/>
    <property type="match status" value="1"/>
</dbReference>
<protein>
    <recommendedName>
        <fullName evidence="3">RNA-directed DNA polymerase from mobile element jockey-like</fullName>
    </recommendedName>
</protein>
<organism evidence="1 2">
    <name type="scientific">Brachionus plicatilis</name>
    <name type="common">Marine rotifer</name>
    <name type="synonym">Brachionus muelleri</name>
    <dbReference type="NCBI Taxonomy" id="10195"/>
    <lineage>
        <taxon>Eukaryota</taxon>
        <taxon>Metazoa</taxon>
        <taxon>Spiralia</taxon>
        <taxon>Gnathifera</taxon>
        <taxon>Rotifera</taxon>
        <taxon>Eurotatoria</taxon>
        <taxon>Monogononta</taxon>
        <taxon>Pseudotrocha</taxon>
        <taxon>Ploima</taxon>
        <taxon>Brachionidae</taxon>
        <taxon>Brachionus</taxon>
    </lineage>
</organism>
<gene>
    <name evidence="1" type="ORF">BpHYR1_032741</name>
</gene>
<dbReference type="Proteomes" id="UP000276133">
    <property type="component" value="Unassembled WGS sequence"/>
</dbReference>
<dbReference type="EMBL" id="REGN01003400">
    <property type="protein sequence ID" value="RNA22792.1"/>
    <property type="molecule type" value="Genomic_DNA"/>
</dbReference>
<feature type="non-terminal residue" evidence="1">
    <location>
        <position position="119"/>
    </location>
</feature>
<accession>A0A3M7RGV1</accession>
<name>A0A3M7RGV1_BRAPC</name>
<evidence type="ECO:0000313" key="1">
    <source>
        <dbReference type="EMBL" id="RNA22792.1"/>
    </source>
</evidence>
<proteinExistence type="predicted"/>
<sequence>MTLEEIKTEKDLGVYFSSDLKWRTHCQHSAAKANSILGQLRQAFHAWNPQSFISLNTAFIRPHLEYCTSGWNPHRREDVRIIENIQRRETKLVGGIRDRSYQDRLAILNLTTLESSRSR</sequence>
<keyword evidence="2" id="KW-1185">Reference proteome</keyword>
<comment type="caution">
    <text evidence="1">The sequence shown here is derived from an EMBL/GenBank/DDBJ whole genome shotgun (WGS) entry which is preliminary data.</text>
</comment>
<dbReference type="AlphaFoldDB" id="A0A3M7RGV1"/>
<reference evidence="1 2" key="1">
    <citation type="journal article" date="2018" name="Sci. Rep.">
        <title>Genomic signatures of local adaptation to the degree of environmental predictability in rotifers.</title>
        <authorList>
            <person name="Franch-Gras L."/>
            <person name="Hahn C."/>
            <person name="Garcia-Roger E.M."/>
            <person name="Carmona M.J."/>
            <person name="Serra M."/>
            <person name="Gomez A."/>
        </authorList>
    </citation>
    <scope>NUCLEOTIDE SEQUENCE [LARGE SCALE GENOMIC DNA]</scope>
    <source>
        <strain evidence="1">HYR1</strain>
    </source>
</reference>
<dbReference type="OrthoDB" id="9217581at2759"/>
<evidence type="ECO:0008006" key="3">
    <source>
        <dbReference type="Google" id="ProtNLM"/>
    </source>
</evidence>
<evidence type="ECO:0000313" key="2">
    <source>
        <dbReference type="Proteomes" id="UP000276133"/>
    </source>
</evidence>